<dbReference type="RefSeq" id="WP_067368176.1">
    <property type="nucleotide sequence ID" value="NZ_JBIUBN010000038.1"/>
</dbReference>
<dbReference type="OrthoDB" id="3687310at2"/>
<dbReference type="Gene3D" id="3.30.70.100">
    <property type="match status" value="1"/>
</dbReference>
<proteinExistence type="predicted"/>
<gene>
    <name evidence="1" type="ORF">AWW66_19135</name>
</gene>
<reference evidence="1 2" key="1">
    <citation type="submission" date="2016-01" db="EMBL/GenBank/DDBJ databases">
        <title>Whole genome sequence and analysis of Micromonospora rosaria DSM 803, which can produce antibacterial substance rosamicin.</title>
        <authorList>
            <person name="Yang H."/>
            <person name="He X."/>
            <person name="Zhu D."/>
        </authorList>
    </citation>
    <scope>NUCLEOTIDE SEQUENCE [LARGE SCALE GENOMIC DNA]</scope>
    <source>
        <strain evidence="1 2">DSM 803</strain>
    </source>
</reference>
<sequence length="115" mass="12882">MKATISWWDLSGSDQTIESLRAYLRDEGVQPWERVQGLRLKFWISDRQTNRWGAVVLWESTADLTAPMPPNRATELIGYPPSLRMTTDVEAIVEGVHSGEALGGGLAFEPVRRPS</sequence>
<organism evidence="1 2">
    <name type="scientific">Micromonospora rosaria</name>
    <dbReference type="NCBI Taxonomy" id="47874"/>
    <lineage>
        <taxon>Bacteria</taxon>
        <taxon>Bacillati</taxon>
        <taxon>Actinomycetota</taxon>
        <taxon>Actinomycetes</taxon>
        <taxon>Micromonosporales</taxon>
        <taxon>Micromonosporaceae</taxon>
        <taxon>Micromonospora</taxon>
    </lineage>
</organism>
<dbReference type="Proteomes" id="UP000070620">
    <property type="component" value="Unassembled WGS sequence"/>
</dbReference>
<keyword evidence="2" id="KW-1185">Reference proteome</keyword>
<dbReference type="EMBL" id="LRQV01000073">
    <property type="protein sequence ID" value="KXK60400.1"/>
    <property type="molecule type" value="Genomic_DNA"/>
</dbReference>
<evidence type="ECO:0000313" key="2">
    <source>
        <dbReference type="Proteomes" id="UP000070620"/>
    </source>
</evidence>
<protein>
    <submittedName>
        <fullName evidence="1">Uncharacterized protein</fullName>
    </submittedName>
</protein>
<dbReference type="AlphaFoldDB" id="A0A136PPF6"/>
<accession>A0A136PPF6</accession>
<evidence type="ECO:0000313" key="1">
    <source>
        <dbReference type="EMBL" id="KXK60400.1"/>
    </source>
</evidence>
<comment type="caution">
    <text evidence="1">The sequence shown here is derived from an EMBL/GenBank/DDBJ whole genome shotgun (WGS) entry which is preliminary data.</text>
</comment>
<name>A0A136PPF6_9ACTN</name>